<dbReference type="InterPro" id="IPR029440">
    <property type="entry name" value="DRC1_C"/>
</dbReference>
<comment type="similarity">
    <text evidence="1">Belongs to the DRC1 family.</text>
</comment>
<dbReference type="OMA" id="LDFMMAR"/>
<dbReference type="Pfam" id="PF14775">
    <property type="entry name" value="NYD-SP28_assoc"/>
    <property type="match status" value="1"/>
</dbReference>
<feature type="compositionally biased region" description="Low complexity" evidence="4">
    <location>
        <begin position="555"/>
        <end position="567"/>
    </location>
</feature>
<dbReference type="Proteomes" id="UP000039865">
    <property type="component" value="Unassembled WGS sequence"/>
</dbReference>
<feature type="coiled-coil region" evidence="3">
    <location>
        <begin position="137"/>
        <end position="255"/>
    </location>
</feature>
<dbReference type="GO" id="GO:0060285">
    <property type="term" value="P:cilium-dependent cell motility"/>
    <property type="evidence" value="ECO:0007669"/>
    <property type="project" value="TreeGrafter"/>
</dbReference>
<keyword evidence="8" id="KW-1185">Reference proteome</keyword>
<keyword evidence="2 3" id="KW-0175">Coiled coil</keyword>
<feature type="domain" description="Dynein regulatory complex protein 1 C-terminal" evidence="6">
    <location>
        <begin position="632"/>
        <end position="690"/>
    </location>
</feature>
<dbReference type="OrthoDB" id="1677536at2759"/>
<reference evidence="7 8" key="1">
    <citation type="submission" date="2014-06" db="EMBL/GenBank/DDBJ databases">
        <authorList>
            <person name="Swart Estienne"/>
        </authorList>
    </citation>
    <scope>NUCLEOTIDE SEQUENCE [LARGE SCALE GENOMIC DNA]</scope>
    <source>
        <strain evidence="7 8">130c</strain>
    </source>
</reference>
<evidence type="ECO:0000256" key="3">
    <source>
        <dbReference type="SAM" id="Coils"/>
    </source>
</evidence>
<dbReference type="InParanoid" id="A0A077ZT60"/>
<dbReference type="AlphaFoldDB" id="A0A077ZT60"/>
<name>A0A077ZT60_STYLE</name>
<evidence type="ECO:0000259" key="5">
    <source>
        <dbReference type="Pfam" id="PF14772"/>
    </source>
</evidence>
<evidence type="ECO:0000259" key="6">
    <source>
        <dbReference type="Pfam" id="PF14775"/>
    </source>
</evidence>
<evidence type="ECO:0000313" key="7">
    <source>
        <dbReference type="EMBL" id="CDW72749.1"/>
    </source>
</evidence>
<feature type="domain" description="Dynein regulatory complex protein 1/2 N-terminal" evidence="5">
    <location>
        <begin position="48"/>
        <end position="147"/>
    </location>
</feature>
<evidence type="ECO:0000256" key="4">
    <source>
        <dbReference type="SAM" id="MobiDB-lite"/>
    </source>
</evidence>
<gene>
    <name evidence="7" type="primary">Contig2588.g2778</name>
    <name evidence="7" type="ORF">STYLEM_1713</name>
</gene>
<dbReference type="Pfam" id="PF14772">
    <property type="entry name" value="NYD-SP28"/>
    <property type="match status" value="1"/>
</dbReference>
<dbReference type="GO" id="GO:0003352">
    <property type="term" value="P:regulation of cilium movement"/>
    <property type="evidence" value="ECO:0007669"/>
    <property type="project" value="TreeGrafter"/>
</dbReference>
<evidence type="ECO:0000256" key="1">
    <source>
        <dbReference type="ARBA" id="ARBA00009688"/>
    </source>
</evidence>
<dbReference type="EMBL" id="CCKQ01001640">
    <property type="protein sequence ID" value="CDW72749.1"/>
    <property type="molecule type" value="Genomic_DNA"/>
</dbReference>
<evidence type="ECO:0008006" key="9">
    <source>
        <dbReference type="Google" id="ProtNLM"/>
    </source>
</evidence>
<dbReference type="GO" id="GO:0070286">
    <property type="term" value="P:axonemal dynein complex assembly"/>
    <property type="evidence" value="ECO:0007669"/>
    <property type="project" value="InterPro"/>
</dbReference>
<evidence type="ECO:0000313" key="8">
    <source>
        <dbReference type="Proteomes" id="UP000039865"/>
    </source>
</evidence>
<accession>A0A077ZT60</accession>
<protein>
    <recommendedName>
        <fullName evidence="9">Dynein regulatory complex protein 1</fullName>
    </recommendedName>
</protein>
<sequence length="710" mass="84266">MNKLDKNKQIERPKVEPLGDIRIAEARGFLEQMKKDTSEAITKIRSNTDAAENQRRIQEEKMKKERAAAIQNEVITSHKKNVEIDWNWQELEEKEDCEELAKDIEVQKGECKAIIDQKDNLIRMFMEQLKMKDEEYVKSLKRQNDDIDELIKAMRKQFNDMRQDYADQLNNIEKAFNDERDQILEKNSNEIKSLFDEHRKLEEHFQRKRAEDEENYAKQLEDLRSKDANDQAEQKIKLEKEMQILEKCMEDMKAVYRLNEEKLEFNHKVLKEREKVNSNTISGLKNKDRRNKDILRTVKDKFETQSKNYQKENIKLTEDYKKFTKQFKELQNKFKRFEKSDENRFNEIWTMNENEVRALINKIIQADRVIHMQQLGIPWQPPTDPIFGFTDANQASGGAGGSQMGPNTSIMDSSKHGMSKSEFVDDQSVATGQQYDYKVSIQRIKNVFNLLITECPFLIDDKAMMESMNKPIKEQFTIQIDSIRKSLGIDNMDDVELLVLTFFEFSDRKKQERTQMEDEEEHLSQQQQLQLQQEGSKKATKKLEENNNRKMSDYGDGNQDDQQNPQQEKNEDDDQLMTDMDEVVDILKEFHKRREERANNAELLGNPRMKKRSNFETEEQKKERVKREERIFWEKMTTVLNEQKLSVWRALDKALSRYYSLLVERQNLIEETGLLNQQNEELKTLLNQYLQAGVNHELHVPPTQVIRLDI</sequence>
<feature type="coiled-coil region" evidence="3">
    <location>
        <begin position="299"/>
        <end position="340"/>
    </location>
</feature>
<dbReference type="InterPro" id="IPR039750">
    <property type="entry name" value="DRC1/DRC2"/>
</dbReference>
<dbReference type="GO" id="GO:0005858">
    <property type="term" value="C:axonemal dynein complex"/>
    <property type="evidence" value="ECO:0007669"/>
    <property type="project" value="InterPro"/>
</dbReference>
<dbReference type="PANTHER" id="PTHR21625:SF1">
    <property type="entry name" value="DYNEIN REGULATORY COMPLEX PROTEIN 1"/>
    <property type="match status" value="1"/>
</dbReference>
<organism evidence="7 8">
    <name type="scientific">Stylonychia lemnae</name>
    <name type="common">Ciliate</name>
    <dbReference type="NCBI Taxonomy" id="5949"/>
    <lineage>
        <taxon>Eukaryota</taxon>
        <taxon>Sar</taxon>
        <taxon>Alveolata</taxon>
        <taxon>Ciliophora</taxon>
        <taxon>Intramacronucleata</taxon>
        <taxon>Spirotrichea</taxon>
        <taxon>Stichotrichia</taxon>
        <taxon>Sporadotrichida</taxon>
        <taxon>Oxytrichidae</taxon>
        <taxon>Stylonychinae</taxon>
        <taxon>Stylonychia</taxon>
    </lineage>
</organism>
<proteinExistence type="inferred from homology"/>
<dbReference type="FunCoup" id="A0A077ZT60">
    <property type="interactions" value="4"/>
</dbReference>
<evidence type="ECO:0000256" key="2">
    <source>
        <dbReference type="ARBA" id="ARBA00023054"/>
    </source>
</evidence>
<dbReference type="InterPro" id="IPR039505">
    <property type="entry name" value="DRC1/2_N"/>
</dbReference>
<feature type="compositionally biased region" description="Basic and acidic residues" evidence="4">
    <location>
        <begin position="535"/>
        <end position="553"/>
    </location>
</feature>
<feature type="region of interest" description="Disordered" evidence="4">
    <location>
        <begin position="511"/>
        <end position="576"/>
    </location>
</feature>
<dbReference type="PANTHER" id="PTHR21625">
    <property type="entry name" value="NYD-SP28 PROTEIN"/>
    <property type="match status" value="1"/>
</dbReference>